<dbReference type="Pfam" id="PF03872">
    <property type="entry name" value="RseA_N"/>
    <property type="match status" value="1"/>
</dbReference>
<name>A0A191ZG99_9GAMM</name>
<dbReference type="SUPFAM" id="SSF89069">
    <property type="entry name" value="N-terminal, cytoplasmic domain of anti-sigmaE factor RseA"/>
    <property type="match status" value="1"/>
</dbReference>
<gene>
    <name evidence="3" type="ORF">A9404_05365</name>
</gene>
<organism evidence="3 4">
    <name type="scientific">Halothiobacillus diazotrophicus</name>
    <dbReference type="NCBI Taxonomy" id="1860122"/>
    <lineage>
        <taxon>Bacteria</taxon>
        <taxon>Pseudomonadati</taxon>
        <taxon>Pseudomonadota</taxon>
        <taxon>Gammaproteobacteria</taxon>
        <taxon>Chromatiales</taxon>
        <taxon>Halothiobacillaceae</taxon>
        <taxon>Halothiobacillus</taxon>
    </lineage>
</organism>
<evidence type="ECO:0000313" key="4">
    <source>
        <dbReference type="Proteomes" id="UP000078596"/>
    </source>
</evidence>
<feature type="transmembrane region" description="Helical" evidence="1">
    <location>
        <begin position="115"/>
        <end position="136"/>
    </location>
</feature>
<dbReference type="OrthoDB" id="5801794at2"/>
<evidence type="ECO:0000313" key="3">
    <source>
        <dbReference type="EMBL" id="ANJ66880.1"/>
    </source>
</evidence>
<dbReference type="Gene3D" id="1.10.10.880">
    <property type="entry name" value="Anti sigma-E protein RseA, N-terminal domain"/>
    <property type="match status" value="1"/>
</dbReference>
<keyword evidence="4" id="KW-1185">Reference proteome</keyword>
<protein>
    <recommendedName>
        <fullName evidence="2">Anti sigma-E protein RseA N-terminal domain-containing protein</fullName>
    </recommendedName>
</protein>
<evidence type="ECO:0000256" key="1">
    <source>
        <dbReference type="SAM" id="Phobius"/>
    </source>
</evidence>
<keyword evidence="1" id="KW-0812">Transmembrane</keyword>
<reference evidence="3 4" key="1">
    <citation type="submission" date="2016-06" db="EMBL/GenBank/DDBJ databases">
        <title>Insight into the functional genes involving in sulfur oxidation in Pearl River water.</title>
        <authorList>
            <person name="Luo J."/>
            <person name="Tan X."/>
            <person name="Lin W."/>
        </authorList>
    </citation>
    <scope>NUCLEOTIDE SEQUENCE [LARGE SCALE GENOMIC DNA]</scope>
    <source>
        <strain evidence="3 4">LS2</strain>
    </source>
</reference>
<proteinExistence type="predicted"/>
<accession>A0A191ZG99</accession>
<dbReference type="InterPro" id="IPR036147">
    <property type="entry name" value="Anti-sigma_E_RseA_N_sf"/>
</dbReference>
<dbReference type="STRING" id="1860122.A9404_05365"/>
<dbReference type="RefSeq" id="WP_066099242.1">
    <property type="nucleotide sequence ID" value="NZ_CP016027.1"/>
</dbReference>
<feature type="domain" description="Anti sigma-E protein RseA N-terminal" evidence="2">
    <location>
        <begin position="15"/>
        <end position="99"/>
    </location>
</feature>
<keyword evidence="1" id="KW-1133">Transmembrane helix</keyword>
<sequence length="226" mass="24112">MTTQHQQNAHPVSTMTAEEALSAWWDGECADQHVPCVDRFLAMATGDARQSLRSYSLIGAALRHEPLDMRDISLLVSARLAQDAARADEVVHAAQSPAPAVLPFPQSRVRRSINAWRGGIAASFVAALVGIGVWMMPQQGTELPSAPVGTGNALQASVSPGTMPKSPGLEPVAMQVAPGSVLPAWAQASSARKAPMNPYLMTHFESASPDLSEVMPTLRMINFHPE</sequence>
<keyword evidence="1" id="KW-0472">Membrane</keyword>
<dbReference type="AlphaFoldDB" id="A0A191ZG99"/>
<dbReference type="KEGG" id="haz:A9404_05365"/>
<dbReference type="CDD" id="cd16328">
    <property type="entry name" value="RseA_N"/>
    <property type="match status" value="1"/>
</dbReference>
<dbReference type="Proteomes" id="UP000078596">
    <property type="component" value="Chromosome"/>
</dbReference>
<dbReference type="EMBL" id="CP016027">
    <property type="protein sequence ID" value="ANJ66880.1"/>
    <property type="molecule type" value="Genomic_DNA"/>
</dbReference>
<evidence type="ECO:0000259" key="2">
    <source>
        <dbReference type="Pfam" id="PF03872"/>
    </source>
</evidence>
<dbReference type="InterPro" id="IPR005572">
    <property type="entry name" value="Anti-sigma_E_RseA_N"/>
</dbReference>
<dbReference type="GO" id="GO:0016989">
    <property type="term" value="F:sigma factor antagonist activity"/>
    <property type="evidence" value="ECO:0007669"/>
    <property type="project" value="InterPro"/>
</dbReference>